<evidence type="ECO:0000256" key="10">
    <source>
        <dbReference type="ARBA" id="ARBA00022833"/>
    </source>
</evidence>
<evidence type="ECO:0000256" key="5">
    <source>
        <dbReference type="ARBA" id="ARBA00012453"/>
    </source>
</evidence>
<evidence type="ECO:0000256" key="6">
    <source>
        <dbReference type="ARBA" id="ARBA00012529"/>
    </source>
</evidence>
<comment type="cofactor">
    <cofactor evidence="1">
        <name>Mg(2+)</name>
        <dbReference type="ChEBI" id="CHEBI:18420"/>
    </cofactor>
</comment>
<evidence type="ECO:0000259" key="17">
    <source>
        <dbReference type="Pfam" id="PF00149"/>
    </source>
</evidence>
<keyword evidence="19" id="KW-1185">Reference proteome</keyword>
<feature type="domain" description="Calcineurin-like phosphoesterase" evidence="17">
    <location>
        <begin position="12"/>
        <end position="267"/>
    </location>
</feature>
<dbReference type="GO" id="GO:0008663">
    <property type="term" value="F:2',3'-cyclic-nucleotide 2'-phosphodiesterase activity"/>
    <property type="evidence" value="ECO:0007669"/>
    <property type="project" value="Ensembl"/>
</dbReference>
<dbReference type="Ensembl" id="ENSTNIT00000014676.1">
    <property type="protein sequence ID" value="ENSTNIP00000014477.1"/>
    <property type="gene ID" value="ENSTNIG00000011527.1"/>
</dbReference>
<dbReference type="OMA" id="GHNHAGN"/>
<evidence type="ECO:0000256" key="2">
    <source>
        <dbReference type="ARBA" id="ARBA00006362"/>
    </source>
</evidence>
<dbReference type="HOGENOM" id="CLU_039893_1_0_1"/>
<evidence type="ECO:0000256" key="13">
    <source>
        <dbReference type="ARBA" id="ARBA00047486"/>
    </source>
</evidence>
<dbReference type="GO" id="GO:0047734">
    <property type="term" value="F:CDP-glycerol diphosphatase activity"/>
    <property type="evidence" value="ECO:0007669"/>
    <property type="project" value="UniProtKB-EC"/>
</dbReference>
<evidence type="ECO:0000256" key="11">
    <source>
        <dbReference type="ARBA" id="ARBA00030848"/>
    </source>
</evidence>
<dbReference type="AlphaFoldDB" id="H3D1T9"/>
<dbReference type="EC" id="3.6.1.13" evidence="5"/>
<dbReference type="Pfam" id="PF00149">
    <property type="entry name" value="Metallophos"/>
    <property type="match status" value="1"/>
</dbReference>
<dbReference type="CDD" id="cd07396">
    <property type="entry name" value="MPP_Nbla03831"/>
    <property type="match status" value="1"/>
</dbReference>
<comment type="similarity">
    <text evidence="2">Belongs to the ADPRibase-Mn family.</text>
</comment>
<evidence type="ECO:0000256" key="8">
    <source>
        <dbReference type="ARBA" id="ARBA00022723"/>
    </source>
</evidence>
<keyword evidence="9" id="KW-0378">Hydrolase</keyword>
<evidence type="ECO:0000313" key="19">
    <source>
        <dbReference type="Proteomes" id="UP000007303"/>
    </source>
</evidence>
<evidence type="ECO:0000256" key="4">
    <source>
        <dbReference type="ARBA" id="ARBA00012443"/>
    </source>
</evidence>
<reference evidence="18" key="3">
    <citation type="submission" date="2025-09" db="UniProtKB">
        <authorList>
            <consortium name="Ensembl"/>
        </authorList>
    </citation>
    <scope>IDENTIFICATION</scope>
</reference>
<dbReference type="PANTHER" id="PTHR16509">
    <property type="match status" value="1"/>
</dbReference>
<dbReference type="STRING" id="99883.ENSTNIP00000014477"/>
<dbReference type="PANTHER" id="PTHR16509:SF1">
    <property type="entry name" value="MANGANESE-DEPENDENT ADP-RIBOSE_CDP-ALCOHOL DIPHOSPHATASE"/>
    <property type="match status" value="1"/>
</dbReference>
<dbReference type="GeneTree" id="ENSGT00390000014667"/>
<dbReference type="InterPro" id="IPR004843">
    <property type="entry name" value="Calcineurin-like_PHP"/>
</dbReference>
<dbReference type="SUPFAM" id="SSF56300">
    <property type="entry name" value="Metallo-dependent phosphatases"/>
    <property type="match status" value="1"/>
</dbReference>
<dbReference type="InParanoid" id="H3D1T9"/>
<protein>
    <recommendedName>
        <fullName evidence="7">Manganese-dependent ADP-ribose/CDP-alcohol diphosphatase</fullName>
        <ecNumber evidence="5">3.6.1.13</ecNumber>
        <ecNumber evidence="4">3.6.1.16</ecNumber>
        <ecNumber evidence="6">3.6.1.53</ecNumber>
    </recommendedName>
    <alternativeName>
        <fullName evidence="12">ADPRibase-Mn</fullName>
    </alternativeName>
    <alternativeName>
        <fullName evidence="11">CDP-choline phosphohydrolase</fullName>
    </alternativeName>
</protein>
<proteinExistence type="inferred from homology"/>
<sequence length="331" mass="36916">MVDSPPHSPLFTFGVIADIQYADIDDGYNYLRTHRRYYRSSVQLLEALDGWSRAAVKPGFILQLGDLIDGFNKPLAASDRALETVLREFGSGSAEVHHVWGNHELYNFSRDRLWGSQLNSAPRGSPRGPGGRAYAYHFSPHPGFTVVVVDAYDVAVLGREESGHEYREALGLLRRHNKNEDLNTPPGTKALLFVMFNGAFSKNQLGWLDSVLTSADEKREKVIIACHLPVHPKAADPICLVWNFDDVLAVIRSHNSVVCFMAGHDHDGGYYLDEDTGVHHVTVEGVIETPPDSNAFAIVSVYEDRMELKGSGRVADRVLVFPQHDHDTEKR</sequence>
<comment type="subunit">
    <text evidence="3">Monomer.</text>
</comment>
<name>H3D1T9_TETNG</name>
<evidence type="ECO:0000313" key="18">
    <source>
        <dbReference type="Ensembl" id="ENSTNIP00000014477.1"/>
    </source>
</evidence>
<evidence type="ECO:0000256" key="12">
    <source>
        <dbReference type="ARBA" id="ARBA00032579"/>
    </source>
</evidence>
<accession>H3D1T9</accession>
<dbReference type="GO" id="GO:0047631">
    <property type="term" value="F:ADP-ribose diphosphatase activity"/>
    <property type="evidence" value="ECO:0007669"/>
    <property type="project" value="UniProtKB-EC"/>
</dbReference>
<dbReference type="InterPro" id="IPR041869">
    <property type="entry name" value="MPP_ADPRM"/>
</dbReference>
<keyword evidence="8" id="KW-0479">Metal-binding</keyword>
<reference evidence="18" key="2">
    <citation type="submission" date="2025-08" db="UniProtKB">
        <authorList>
            <consortium name="Ensembl"/>
        </authorList>
    </citation>
    <scope>IDENTIFICATION</scope>
</reference>
<comment type="catalytic activity">
    <reaction evidence="14">
        <text>CDP-choline + H2O = phosphocholine + CMP + 2 H(+)</text>
        <dbReference type="Rhea" id="RHEA:32487"/>
        <dbReference type="ChEBI" id="CHEBI:15377"/>
        <dbReference type="ChEBI" id="CHEBI:15378"/>
        <dbReference type="ChEBI" id="CHEBI:58779"/>
        <dbReference type="ChEBI" id="CHEBI:60377"/>
        <dbReference type="ChEBI" id="CHEBI:295975"/>
        <dbReference type="EC" id="3.6.1.53"/>
    </reaction>
</comment>
<evidence type="ECO:0000256" key="1">
    <source>
        <dbReference type="ARBA" id="ARBA00001946"/>
    </source>
</evidence>
<reference evidence="19" key="1">
    <citation type="journal article" date="2004" name="Nature">
        <title>Genome duplication in the teleost fish Tetraodon nigroviridis reveals the early vertebrate proto-karyotype.</title>
        <authorList>
            <person name="Jaillon O."/>
            <person name="Aury J.-M."/>
            <person name="Brunet F."/>
            <person name="Petit J.-L."/>
            <person name="Stange-Thomann N."/>
            <person name="Mauceli E."/>
            <person name="Bouneau L."/>
            <person name="Fischer C."/>
            <person name="Ozouf-Costaz C."/>
            <person name="Bernot A."/>
            <person name="Nicaud S."/>
            <person name="Jaffe D."/>
            <person name="Fisher S."/>
            <person name="Lutfalla G."/>
            <person name="Dossat C."/>
            <person name="Segurens B."/>
            <person name="Dasilva C."/>
            <person name="Salanoubat M."/>
            <person name="Levy M."/>
            <person name="Boudet N."/>
            <person name="Castellano S."/>
            <person name="Anthouard V."/>
            <person name="Jubin C."/>
            <person name="Castelli V."/>
            <person name="Katinka M."/>
            <person name="Vacherie B."/>
            <person name="Biemont C."/>
            <person name="Skalli Z."/>
            <person name="Cattolico L."/>
            <person name="Poulain J."/>
            <person name="De Berardinis V."/>
            <person name="Cruaud C."/>
            <person name="Duprat S."/>
            <person name="Brottier P."/>
            <person name="Coutanceau J.-P."/>
            <person name="Gouzy J."/>
            <person name="Parra G."/>
            <person name="Lardier G."/>
            <person name="Chapple C."/>
            <person name="McKernan K.J."/>
            <person name="McEwan P."/>
            <person name="Bosak S."/>
            <person name="Kellis M."/>
            <person name="Volff J.-N."/>
            <person name="Guigo R."/>
            <person name="Zody M.C."/>
            <person name="Mesirov J."/>
            <person name="Lindblad-Toh K."/>
            <person name="Birren B."/>
            <person name="Nusbaum C."/>
            <person name="Kahn D."/>
            <person name="Robinson-Rechavi M."/>
            <person name="Laudet V."/>
            <person name="Schachter V."/>
            <person name="Quetier F."/>
            <person name="Saurin W."/>
            <person name="Scarpelli C."/>
            <person name="Wincker P."/>
            <person name="Lander E.S."/>
            <person name="Weissenbach J."/>
            <person name="Roest Crollius H."/>
        </authorList>
    </citation>
    <scope>NUCLEOTIDE SEQUENCE [LARGE SCALE GENOMIC DNA]</scope>
</reference>
<evidence type="ECO:0000256" key="3">
    <source>
        <dbReference type="ARBA" id="ARBA00011245"/>
    </source>
</evidence>
<dbReference type="FunCoup" id="H3D1T9">
    <property type="interactions" value="104"/>
</dbReference>
<organism evidence="18 19">
    <name type="scientific">Tetraodon nigroviridis</name>
    <name type="common">Spotted green pufferfish</name>
    <name type="synonym">Chelonodon nigroviridis</name>
    <dbReference type="NCBI Taxonomy" id="99883"/>
    <lineage>
        <taxon>Eukaryota</taxon>
        <taxon>Metazoa</taxon>
        <taxon>Chordata</taxon>
        <taxon>Craniata</taxon>
        <taxon>Vertebrata</taxon>
        <taxon>Euteleostomi</taxon>
        <taxon>Actinopterygii</taxon>
        <taxon>Neopterygii</taxon>
        <taxon>Teleostei</taxon>
        <taxon>Neoteleostei</taxon>
        <taxon>Acanthomorphata</taxon>
        <taxon>Eupercaria</taxon>
        <taxon>Tetraodontiformes</taxon>
        <taxon>Tetradontoidea</taxon>
        <taxon>Tetraodontidae</taxon>
        <taxon>Tetraodon</taxon>
    </lineage>
</organism>
<dbReference type="Proteomes" id="UP000007303">
    <property type="component" value="Unassembled WGS sequence"/>
</dbReference>
<keyword evidence="10" id="KW-0862">Zinc</keyword>
<evidence type="ECO:0000256" key="7">
    <source>
        <dbReference type="ARBA" id="ARBA00016378"/>
    </source>
</evidence>
<dbReference type="Gene3D" id="3.60.21.10">
    <property type="match status" value="1"/>
</dbReference>
<dbReference type="InterPro" id="IPR029052">
    <property type="entry name" value="Metallo-depent_PP-like"/>
</dbReference>
<evidence type="ECO:0000256" key="16">
    <source>
        <dbReference type="ARBA" id="ARBA00049546"/>
    </source>
</evidence>
<dbReference type="GO" id="GO:0030145">
    <property type="term" value="F:manganese ion binding"/>
    <property type="evidence" value="ECO:0007669"/>
    <property type="project" value="Ensembl"/>
</dbReference>
<evidence type="ECO:0000256" key="15">
    <source>
        <dbReference type="ARBA" id="ARBA00047894"/>
    </source>
</evidence>
<dbReference type="EC" id="3.6.1.53" evidence="6"/>
<dbReference type="EC" id="3.6.1.16" evidence="4"/>
<comment type="catalytic activity">
    <reaction evidence="16">
        <text>ADP-D-ribose + H2O = D-ribose 5-phosphate + AMP + 2 H(+)</text>
        <dbReference type="Rhea" id="RHEA:10412"/>
        <dbReference type="ChEBI" id="CHEBI:15377"/>
        <dbReference type="ChEBI" id="CHEBI:15378"/>
        <dbReference type="ChEBI" id="CHEBI:57967"/>
        <dbReference type="ChEBI" id="CHEBI:78346"/>
        <dbReference type="ChEBI" id="CHEBI:456215"/>
        <dbReference type="EC" id="3.6.1.13"/>
    </reaction>
</comment>
<comment type="catalytic activity">
    <reaction evidence="13">
        <text>CDP-glycerol + H2O = sn-glycerol 3-phosphate + CMP + 2 H(+)</text>
        <dbReference type="Rhea" id="RHEA:21692"/>
        <dbReference type="ChEBI" id="CHEBI:15377"/>
        <dbReference type="ChEBI" id="CHEBI:15378"/>
        <dbReference type="ChEBI" id="CHEBI:57597"/>
        <dbReference type="ChEBI" id="CHEBI:58311"/>
        <dbReference type="ChEBI" id="CHEBI:60377"/>
        <dbReference type="EC" id="3.6.1.16"/>
    </reaction>
</comment>
<evidence type="ECO:0000256" key="9">
    <source>
        <dbReference type="ARBA" id="ARBA00022801"/>
    </source>
</evidence>
<evidence type="ECO:0000256" key="14">
    <source>
        <dbReference type="ARBA" id="ARBA00047636"/>
    </source>
</evidence>
<comment type="catalytic activity">
    <reaction evidence="15">
        <text>ADP-D-ribose + H2O = D-ribose 5-phosphate + AMP + 2 H(+)</text>
        <dbReference type="Rhea" id="RHEA:10412"/>
        <dbReference type="ChEBI" id="CHEBI:15377"/>
        <dbReference type="ChEBI" id="CHEBI:15378"/>
        <dbReference type="ChEBI" id="CHEBI:57967"/>
        <dbReference type="ChEBI" id="CHEBI:78346"/>
        <dbReference type="ChEBI" id="CHEBI:456215"/>
        <dbReference type="EC" id="3.6.1.53"/>
    </reaction>
</comment>